<dbReference type="PANTHER" id="PTHR43510">
    <property type="entry name" value="AMINOTRANSFERASE FUNCTION, HYPOTHETICAL (EUROFUNG)"/>
    <property type="match status" value="1"/>
</dbReference>
<protein>
    <recommendedName>
        <fullName evidence="3">Aminotransferase class I/classII large domain-containing protein</fullName>
    </recommendedName>
</protein>
<dbReference type="CDD" id="cd00609">
    <property type="entry name" value="AAT_like"/>
    <property type="match status" value="1"/>
</dbReference>
<dbReference type="STRING" id="3088.A0A383W4J0"/>
<dbReference type="InterPro" id="IPR015424">
    <property type="entry name" value="PyrdxlP-dep_Trfase"/>
</dbReference>
<dbReference type="InterPro" id="IPR004838">
    <property type="entry name" value="NHTrfase_class1_PyrdxlP-BS"/>
</dbReference>
<evidence type="ECO:0000256" key="1">
    <source>
        <dbReference type="ARBA" id="ARBA00007441"/>
    </source>
</evidence>
<dbReference type="SUPFAM" id="SSF53383">
    <property type="entry name" value="PLP-dependent transferases"/>
    <property type="match status" value="1"/>
</dbReference>
<organism evidence="4 5">
    <name type="scientific">Tetradesmus obliquus</name>
    <name type="common">Green alga</name>
    <name type="synonym">Acutodesmus obliquus</name>
    <dbReference type="NCBI Taxonomy" id="3088"/>
    <lineage>
        <taxon>Eukaryota</taxon>
        <taxon>Viridiplantae</taxon>
        <taxon>Chlorophyta</taxon>
        <taxon>core chlorophytes</taxon>
        <taxon>Chlorophyceae</taxon>
        <taxon>CS clade</taxon>
        <taxon>Sphaeropleales</taxon>
        <taxon>Scenedesmaceae</taxon>
        <taxon>Tetradesmus</taxon>
    </lineage>
</organism>
<dbReference type="Pfam" id="PF00155">
    <property type="entry name" value="Aminotran_1_2"/>
    <property type="match status" value="1"/>
</dbReference>
<proteinExistence type="inferred from homology"/>
<feature type="domain" description="Aminotransferase class I/classII large" evidence="3">
    <location>
        <begin position="35"/>
        <end position="367"/>
    </location>
</feature>
<gene>
    <name evidence="4" type="ORF">BQ4739_LOCUS12018</name>
</gene>
<name>A0A383W4J0_TETOB</name>
<accession>A0A383W4J0</accession>
<dbReference type="InterPro" id="IPR015422">
    <property type="entry name" value="PyrdxlP-dep_Trfase_small"/>
</dbReference>
<keyword evidence="2" id="KW-0663">Pyridoxal phosphate</keyword>
<reference evidence="4 5" key="1">
    <citation type="submission" date="2016-10" db="EMBL/GenBank/DDBJ databases">
        <authorList>
            <person name="Cai Z."/>
        </authorList>
    </citation>
    <scope>NUCLEOTIDE SEQUENCE [LARGE SCALE GENOMIC DNA]</scope>
</reference>
<dbReference type="InterPro" id="IPR015421">
    <property type="entry name" value="PyrdxlP-dep_Trfase_major"/>
</dbReference>
<evidence type="ECO:0000259" key="3">
    <source>
        <dbReference type="Pfam" id="PF00155"/>
    </source>
</evidence>
<dbReference type="AlphaFoldDB" id="A0A383W4J0"/>
<dbReference type="EMBL" id="FNXT01001087">
    <property type="protein sequence ID" value="SZX71914.1"/>
    <property type="molecule type" value="Genomic_DNA"/>
</dbReference>
<sequence length="389" mass="43016">MAAQIPRPFKLERFFAKYEFQSPYLLCCSDCEALTLQELLAAADEDSLSRWSDLKLSYTESQGLPALREAIAALYERVTPEQLVVCVPEEGVYLAMRVLLQPGDKVVATYPGYQSLHELAATCGCSISHWEPKPAESSADTAGSGRLEFNIEEARALIQPGTKLVVVNFPHNPTGATLSIGNWAALIRHCREVGAWLFSDEMYKFTELPPSAPLPAAADVYERGVSLCGLSKSWGLPGLRLGWLACQDAQLLQQVLALKDYTTICSPATSEVLALAAVRATPKLTQRCRDIIAANLAAADAFFARWTNVFEWHRPQGGPIAFPRLVTGEDIEQWCEQLVKESGVLLLPAGVYDHEPSVRRGHFRIGLGRQNLPQCLEQLEAWLVKKYRS</sequence>
<dbReference type="GO" id="GO:0030170">
    <property type="term" value="F:pyridoxal phosphate binding"/>
    <property type="evidence" value="ECO:0007669"/>
    <property type="project" value="InterPro"/>
</dbReference>
<comment type="similarity">
    <text evidence="1">Belongs to the class-I pyridoxal-phosphate-dependent aminotransferase family.</text>
</comment>
<evidence type="ECO:0000313" key="5">
    <source>
        <dbReference type="Proteomes" id="UP000256970"/>
    </source>
</evidence>
<dbReference type="Proteomes" id="UP000256970">
    <property type="component" value="Unassembled WGS sequence"/>
</dbReference>
<dbReference type="GO" id="GO:0003824">
    <property type="term" value="F:catalytic activity"/>
    <property type="evidence" value="ECO:0007669"/>
    <property type="project" value="InterPro"/>
</dbReference>
<dbReference type="InterPro" id="IPR004839">
    <property type="entry name" value="Aminotransferase_I/II_large"/>
</dbReference>
<evidence type="ECO:0000256" key="2">
    <source>
        <dbReference type="ARBA" id="ARBA00022898"/>
    </source>
</evidence>
<evidence type="ECO:0000313" key="4">
    <source>
        <dbReference type="EMBL" id="SZX71914.1"/>
    </source>
</evidence>
<dbReference type="Gene3D" id="3.90.1150.10">
    <property type="entry name" value="Aspartate Aminotransferase, domain 1"/>
    <property type="match status" value="1"/>
</dbReference>
<dbReference type="PROSITE" id="PS00105">
    <property type="entry name" value="AA_TRANSFER_CLASS_1"/>
    <property type="match status" value="1"/>
</dbReference>
<dbReference type="PANTHER" id="PTHR43510:SF1">
    <property type="entry name" value="AMINOTRANSFERASE FUNCTION, HYPOTHETICAL (EUROFUNG)"/>
    <property type="match status" value="1"/>
</dbReference>
<keyword evidence="5" id="KW-1185">Reference proteome</keyword>
<dbReference type="Gene3D" id="3.40.640.10">
    <property type="entry name" value="Type I PLP-dependent aspartate aminotransferase-like (Major domain)"/>
    <property type="match status" value="1"/>
</dbReference>